<evidence type="ECO:0000313" key="2">
    <source>
        <dbReference type="Proteomes" id="UP001162162"/>
    </source>
</evidence>
<gene>
    <name evidence="1" type="ORF">NQ318_000561</name>
</gene>
<sequence>MCKIQNSSFTPYVDSSPWIKSSPHRWKTFIPLSEEAFQDERKTCLHFVASTDFFETLLNNYCSLKHLQRVISYVLRFVFNLKNPANKHSLSLSFFDLN</sequence>
<evidence type="ECO:0008006" key="3">
    <source>
        <dbReference type="Google" id="ProtNLM"/>
    </source>
</evidence>
<protein>
    <recommendedName>
        <fullName evidence="3">Maturase K</fullName>
    </recommendedName>
</protein>
<proteinExistence type="predicted"/>
<accession>A0AAV8XWM9</accession>
<reference evidence="1" key="1">
    <citation type="journal article" date="2023" name="Insect Mol. Biol.">
        <title>Genome sequencing provides insights into the evolution of gene families encoding plant cell wall-degrading enzymes in longhorned beetles.</title>
        <authorList>
            <person name="Shin N.R."/>
            <person name="Okamura Y."/>
            <person name="Kirsch R."/>
            <person name="Pauchet Y."/>
        </authorList>
    </citation>
    <scope>NUCLEOTIDE SEQUENCE</scope>
    <source>
        <strain evidence="1">AMC_N1</strain>
    </source>
</reference>
<dbReference type="Proteomes" id="UP001162162">
    <property type="component" value="Unassembled WGS sequence"/>
</dbReference>
<evidence type="ECO:0000313" key="1">
    <source>
        <dbReference type="EMBL" id="KAJ8943346.1"/>
    </source>
</evidence>
<dbReference type="AlphaFoldDB" id="A0AAV8XWM9"/>
<dbReference type="EMBL" id="JAPWTK010000292">
    <property type="protein sequence ID" value="KAJ8943346.1"/>
    <property type="molecule type" value="Genomic_DNA"/>
</dbReference>
<organism evidence="1 2">
    <name type="scientific">Aromia moschata</name>
    <dbReference type="NCBI Taxonomy" id="1265417"/>
    <lineage>
        <taxon>Eukaryota</taxon>
        <taxon>Metazoa</taxon>
        <taxon>Ecdysozoa</taxon>
        <taxon>Arthropoda</taxon>
        <taxon>Hexapoda</taxon>
        <taxon>Insecta</taxon>
        <taxon>Pterygota</taxon>
        <taxon>Neoptera</taxon>
        <taxon>Endopterygota</taxon>
        <taxon>Coleoptera</taxon>
        <taxon>Polyphaga</taxon>
        <taxon>Cucujiformia</taxon>
        <taxon>Chrysomeloidea</taxon>
        <taxon>Cerambycidae</taxon>
        <taxon>Cerambycinae</taxon>
        <taxon>Callichromatini</taxon>
        <taxon>Aromia</taxon>
    </lineage>
</organism>
<keyword evidence="2" id="KW-1185">Reference proteome</keyword>
<name>A0AAV8XWM9_9CUCU</name>
<comment type="caution">
    <text evidence="1">The sequence shown here is derived from an EMBL/GenBank/DDBJ whole genome shotgun (WGS) entry which is preliminary data.</text>
</comment>